<keyword evidence="14" id="KW-1185">Reference proteome</keyword>
<name>A0A875RU34_EENNA</name>
<dbReference type="GO" id="GO:0043138">
    <property type="term" value="F:3'-5' DNA helicase activity"/>
    <property type="evidence" value="ECO:0007669"/>
    <property type="project" value="InterPro"/>
</dbReference>
<protein>
    <recommendedName>
        <fullName evidence="9">ATP-dependent DNA helicase</fullName>
        <ecNumber evidence="9">3.6.4.12</ecNumber>
    </recommendedName>
</protein>
<dbReference type="InterPro" id="IPR001650">
    <property type="entry name" value="Helicase_C-like"/>
</dbReference>
<comment type="subunit">
    <text evidence="9">Interacts with the MHF histone-fold complex to form the FANCM-MHF complex.</text>
</comment>
<dbReference type="GO" id="GO:0005634">
    <property type="term" value="C:nucleus"/>
    <property type="evidence" value="ECO:0007669"/>
    <property type="project" value="UniProtKB-SubCell"/>
</dbReference>
<evidence type="ECO:0000256" key="1">
    <source>
        <dbReference type="ARBA" id="ARBA00004123"/>
    </source>
</evidence>
<gene>
    <name evidence="13" type="ORF">FOA43_001471</name>
</gene>
<evidence type="ECO:0000256" key="3">
    <source>
        <dbReference type="ARBA" id="ARBA00022741"/>
    </source>
</evidence>
<dbReference type="PANTHER" id="PTHR14025">
    <property type="entry name" value="FANCONI ANEMIA GROUP M FANCM FAMILY MEMBER"/>
    <property type="match status" value="1"/>
</dbReference>
<evidence type="ECO:0000259" key="12">
    <source>
        <dbReference type="PROSITE" id="PS51194"/>
    </source>
</evidence>
<dbReference type="CDD" id="cd12091">
    <property type="entry name" value="FANCM_ID"/>
    <property type="match status" value="1"/>
</dbReference>
<dbReference type="PROSITE" id="PS51194">
    <property type="entry name" value="HELICASE_CTER"/>
    <property type="match status" value="1"/>
</dbReference>
<dbReference type="PANTHER" id="PTHR14025:SF20">
    <property type="entry name" value="FANCONI ANEMIA GROUP M PROTEIN"/>
    <property type="match status" value="1"/>
</dbReference>
<feature type="region of interest" description="Disordered" evidence="10">
    <location>
        <begin position="847"/>
        <end position="904"/>
    </location>
</feature>
<dbReference type="InterPro" id="IPR044749">
    <property type="entry name" value="FANCM_DEXDc"/>
</dbReference>
<keyword evidence="6" id="KW-0067">ATP-binding</keyword>
<keyword evidence="5" id="KW-0347">Helicase</keyword>
<evidence type="ECO:0000256" key="4">
    <source>
        <dbReference type="ARBA" id="ARBA00022801"/>
    </source>
</evidence>
<feature type="compositionally biased region" description="Basic and acidic residues" evidence="10">
    <location>
        <begin position="775"/>
        <end position="790"/>
    </location>
</feature>
<dbReference type="SMART" id="SM00490">
    <property type="entry name" value="HELICc"/>
    <property type="match status" value="1"/>
</dbReference>
<dbReference type="Proteomes" id="UP000662931">
    <property type="component" value="Chromosome 1"/>
</dbReference>
<feature type="region of interest" description="Disordered" evidence="10">
    <location>
        <begin position="722"/>
        <end position="748"/>
    </location>
</feature>
<feature type="compositionally biased region" description="Polar residues" evidence="10">
    <location>
        <begin position="791"/>
        <end position="814"/>
    </location>
</feature>
<accession>A0A875RU34</accession>
<dbReference type="CDD" id="cd18033">
    <property type="entry name" value="DEXDc_FANCM"/>
    <property type="match status" value="1"/>
</dbReference>
<dbReference type="InterPro" id="IPR027417">
    <property type="entry name" value="P-loop_NTPase"/>
</dbReference>
<comment type="function">
    <text evidence="9">ATP-dependent DNA helicase involved in DNA damage repair by homologous recombination and in genome maintenance. Capable of unwinding D-loops. Plays a role in limiting crossover recombinants during mitotic DNA double-strand break (DSB) repair. Component of a FANCM-MHF complex which promotes gene conversion at blocked replication forks, probably by reversal of the stalled fork.</text>
</comment>
<dbReference type="GO" id="GO:0009378">
    <property type="term" value="F:four-way junction helicase activity"/>
    <property type="evidence" value="ECO:0007669"/>
    <property type="project" value="TreeGrafter"/>
</dbReference>
<dbReference type="OrthoDB" id="164902at2759"/>
<dbReference type="InterPro" id="IPR039686">
    <property type="entry name" value="FANCM/Mph1-like_ID"/>
</dbReference>
<dbReference type="RefSeq" id="XP_038777712.1">
    <property type="nucleotide sequence ID" value="XM_038921784.1"/>
</dbReference>
<dbReference type="GO" id="GO:0005524">
    <property type="term" value="F:ATP binding"/>
    <property type="evidence" value="ECO:0007669"/>
    <property type="project" value="UniProtKB-UniRule"/>
</dbReference>
<dbReference type="SUPFAM" id="SSF52540">
    <property type="entry name" value="P-loop containing nucleoside triphosphate hydrolases"/>
    <property type="match status" value="1"/>
</dbReference>
<reference evidence="13" key="1">
    <citation type="submission" date="2020-10" db="EMBL/GenBank/DDBJ databases">
        <authorList>
            <person name="Roach M.J.R."/>
        </authorList>
    </citation>
    <scope>NUCLEOTIDE SEQUENCE</scope>
    <source>
        <strain evidence="13">CBS 1945</strain>
    </source>
</reference>
<dbReference type="GO" id="GO:0000400">
    <property type="term" value="F:four-way junction DNA binding"/>
    <property type="evidence" value="ECO:0007669"/>
    <property type="project" value="TreeGrafter"/>
</dbReference>
<feature type="compositionally biased region" description="Basic and acidic residues" evidence="10">
    <location>
        <begin position="886"/>
        <end position="897"/>
    </location>
</feature>
<dbReference type="GO" id="GO:0036297">
    <property type="term" value="P:interstrand cross-link repair"/>
    <property type="evidence" value="ECO:0007669"/>
    <property type="project" value="UniProtKB-ARBA"/>
</dbReference>
<sequence>MSDSDNDSFSDDGEDVVLLTNKIHERSISSISPHSSPSAVNKSFTITHSGQLSLDGGVVYEEIRETNVSFGPTNHNLDTDAMSTIVYPSNMEVRKYQESIVKHALMENVLCALPTGLGKTFIASTVMLNFYRWIKGPPDGKIIFMAPTRPLVAQQMRACYGITGIPLDDTAVLLDISKKDRKDLWTTKRVFFSTPQVVANDLRSGIVDPRQICCIVIDEAHRARGNYAYCTVVAQINRINTSYRILALTATPGSDTESVQQIIDNLSISSIEVRTENDSDVSPYVNSKAVVKVDCPVTPEIDHIIEFICVAILPALKKANAAGIYDITDPARINQFRAFEKSRAVIANHGLPEGLKWTYFFQLKLLAEVGMFLRRLNIYGIKTFYTLFLNKYTEFTTKYEMKKSTNRIAASFYYNDSIKKMKSFVEALIREDARKAARADSRVVEGLFSHSKLQELVHRLIDFLKEQGSRGGFSSVIVFTEFRESALEIVRCLESANRLVKNDTPNSSDLLRPHIFIGQAKEKDKFDEDAFRNKNRKKKRGEKKQDDDPLPKKRKTGNASASIAVPASRVDSSVSAQAKGMTQKVQKELLSKFKEGIYNILVATSIGEEGLDIGEVDMIVCFDSTSSPIKNIQRMGRTGRKRAGNVVLLFSGNEREKFEKAMDNYQWIQNQIRSGDAKLDLHPSDRILPKEYEPQIEYRKIEIPEENKEVLEDEGMNADDAIIEKVKGKTKSKGKKTRPEKGGRQAKLEKRFFMPDNVETGFRPASTLVRKVKQSKVDEKKEEEYKKSDETLLSENVDSDNDLTPSQLLSSVNASKDESIKSSQPILIDLSEFTDDELRGNEFKEVTGAMRETSENFSEAEKAEKPGESEAQKSGESEAQIPGESEAQKPGESEAQKPGESQSQLFPLVIEDSEGGDDIESDSFASFISGNMISSTPLSNIDSVFTNQFSPRDGFMTSHQEMLFYSQYFTEDENACYDPRRFNEIDDPLICVRGGGKNLGRISHSTASKSIIEFHEFCERQKKRN</sequence>
<organism evidence="13 14">
    <name type="scientific">Eeniella nana</name>
    <name type="common">Yeast</name>
    <name type="synonym">Brettanomyces nanus</name>
    <dbReference type="NCBI Taxonomy" id="13502"/>
    <lineage>
        <taxon>Eukaryota</taxon>
        <taxon>Fungi</taxon>
        <taxon>Dikarya</taxon>
        <taxon>Ascomycota</taxon>
        <taxon>Saccharomycotina</taxon>
        <taxon>Pichiomycetes</taxon>
        <taxon>Pichiales</taxon>
        <taxon>Pichiaceae</taxon>
        <taxon>Brettanomyces</taxon>
    </lineage>
</organism>
<dbReference type="EC" id="3.6.4.12" evidence="9"/>
<evidence type="ECO:0000256" key="5">
    <source>
        <dbReference type="ARBA" id="ARBA00022806"/>
    </source>
</evidence>
<feature type="compositionally biased region" description="Basic and acidic residues" evidence="10">
    <location>
        <begin position="737"/>
        <end position="748"/>
    </location>
</feature>
<comment type="catalytic activity">
    <reaction evidence="8 9">
        <text>ATP + H2O = ADP + phosphate + H(+)</text>
        <dbReference type="Rhea" id="RHEA:13065"/>
        <dbReference type="ChEBI" id="CHEBI:15377"/>
        <dbReference type="ChEBI" id="CHEBI:15378"/>
        <dbReference type="ChEBI" id="CHEBI:30616"/>
        <dbReference type="ChEBI" id="CHEBI:43474"/>
        <dbReference type="ChEBI" id="CHEBI:456216"/>
        <dbReference type="EC" id="3.6.4.12"/>
    </reaction>
</comment>
<evidence type="ECO:0000256" key="10">
    <source>
        <dbReference type="SAM" id="MobiDB-lite"/>
    </source>
</evidence>
<evidence type="ECO:0000256" key="6">
    <source>
        <dbReference type="ARBA" id="ARBA00022840"/>
    </source>
</evidence>
<dbReference type="InterPro" id="IPR014001">
    <property type="entry name" value="Helicase_ATP-bd"/>
</dbReference>
<evidence type="ECO:0000256" key="8">
    <source>
        <dbReference type="ARBA" id="ARBA00047995"/>
    </source>
</evidence>
<comment type="subcellular location">
    <subcellularLocation>
        <location evidence="1 9">Nucleus</location>
    </subcellularLocation>
</comment>
<feature type="compositionally biased region" description="Basic residues" evidence="10">
    <location>
        <begin position="533"/>
        <end position="542"/>
    </location>
</feature>
<evidence type="ECO:0000256" key="7">
    <source>
        <dbReference type="ARBA" id="ARBA00023242"/>
    </source>
</evidence>
<feature type="compositionally biased region" description="Basic and acidic residues" evidence="10">
    <location>
        <begin position="859"/>
        <end position="876"/>
    </location>
</feature>
<evidence type="ECO:0000256" key="2">
    <source>
        <dbReference type="ARBA" id="ARBA00009889"/>
    </source>
</evidence>
<keyword evidence="3" id="KW-0547">Nucleotide-binding</keyword>
<dbReference type="Gene3D" id="3.40.50.300">
    <property type="entry name" value="P-loop containing nucleotide triphosphate hydrolases"/>
    <property type="match status" value="2"/>
</dbReference>
<dbReference type="FunFam" id="3.40.50.300:FF:000861">
    <property type="entry name" value="Fanconi anemia, complementation group M"/>
    <property type="match status" value="1"/>
</dbReference>
<dbReference type="Pfam" id="PF00270">
    <property type="entry name" value="DEAD"/>
    <property type="match status" value="1"/>
</dbReference>
<evidence type="ECO:0000313" key="14">
    <source>
        <dbReference type="Proteomes" id="UP000662931"/>
    </source>
</evidence>
<keyword evidence="4" id="KW-0378">Hydrolase</keyword>
<feature type="domain" description="Helicase ATP-binding" evidence="11">
    <location>
        <begin position="100"/>
        <end position="270"/>
    </location>
</feature>
<comment type="similarity">
    <text evidence="2 9">Belongs to the DEAD box helicase family. DEAH subfamily. FANCM sub-subfamily.</text>
</comment>
<dbReference type="SMART" id="SM00487">
    <property type="entry name" value="DEXDc"/>
    <property type="match status" value="1"/>
</dbReference>
<evidence type="ECO:0000256" key="9">
    <source>
        <dbReference type="RuleBase" id="RU367027"/>
    </source>
</evidence>
<feature type="region of interest" description="Disordered" evidence="10">
    <location>
        <begin position="527"/>
        <end position="566"/>
    </location>
</feature>
<evidence type="ECO:0000259" key="11">
    <source>
        <dbReference type="PROSITE" id="PS51192"/>
    </source>
</evidence>
<evidence type="ECO:0000313" key="13">
    <source>
        <dbReference type="EMBL" id="QPG74147.1"/>
    </source>
</evidence>
<dbReference type="Pfam" id="PF00271">
    <property type="entry name" value="Helicase_C"/>
    <property type="match status" value="1"/>
</dbReference>
<dbReference type="GO" id="GO:0045003">
    <property type="term" value="P:double-strand break repair via synthesis-dependent strand annealing"/>
    <property type="evidence" value="ECO:0007669"/>
    <property type="project" value="TreeGrafter"/>
</dbReference>
<proteinExistence type="inferred from homology"/>
<dbReference type="KEGG" id="bnn:FOA43_001471"/>
<feature type="region of interest" description="Disordered" evidence="10">
    <location>
        <begin position="773"/>
        <end position="822"/>
    </location>
</feature>
<feature type="domain" description="Helicase C-terminal" evidence="12">
    <location>
        <begin position="456"/>
        <end position="687"/>
    </location>
</feature>
<dbReference type="EMBL" id="CP064812">
    <property type="protein sequence ID" value="QPG74147.1"/>
    <property type="molecule type" value="Genomic_DNA"/>
</dbReference>
<keyword evidence="7" id="KW-0539">Nucleus</keyword>
<dbReference type="GO" id="GO:0016787">
    <property type="term" value="F:hydrolase activity"/>
    <property type="evidence" value="ECO:0007669"/>
    <property type="project" value="UniProtKB-KW"/>
</dbReference>
<dbReference type="PROSITE" id="PS51192">
    <property type="entry name" value="HELICASE_ATP_BIND_1"/>
    <property type="match status" value="1"/>
</dbReference>
<dbReference type="GeneID" id="62194872"/>
<dbReference type="AlphaFoldDB" id="A0A875RU34"/>
<dbReference type="InterPro" id="IPR011545">
    <property type="entry name" value="DEAD/DEAH_box_helicase_dom"/>
</dbReference>